<gene>
    <name evidence="1" type="ORF">CDD80_6190</name>
</gene>
<dbReference type="Gene3D" id="3.40.50.1820">
    <property type="entry name" value="alpha/beta hydrolase"/>
    <property type="match status" value="1"/>
</dbReference>
<evidence type="ECO:0000313" key="2">
    <source>
        <dbReference type="Proteomes" id="UP000226431"/>
    </source>
</evidence>
<dbReference type="STRING" id="2004952.A0A2C5XT23"/>
<evidence type="ECO:0000313" key="1">
    <source>
        <dbReference type="EMBL" id="PHH78819.1"/>
    </source>
</evidence>
<organism evidence="1 2">
    <name type="scientific">Ophiocordyceps camponoti-rufipedis</name>
    <dbReference type="NCBI Taxonomy" id="2004952"/>
    <lineage>
        <taxon>Eukaryota</taxon>
        <taxon>Fungi</taxon>
        <taxon>Dikarya</taxon>
        <taxon>Ascomycota</taxon>
        <taxon>Pezizomycotina</taxon>
        <taxon>Sordariomycetes</taxon>
        <taxon>Hypocreomycetidae</taxon>
        <taxon>Hypocreales</taxon>
        <taxon>Ophiocordycipitaceae</taxon>
        <taxon>Ophiocordyceps</taxon>
    </lineage>
</organism>
<name>A0A2C5XT23_9HYPO</name>
<dbReference type="EMBL" id="NJES01000066">
    <property type="protein sequence ID" value="PHH78819.1"/>
    <property type="molecule type" value="Genomic_DNA"/>
</dbReference>
<dbReference type="AlphaFoldDB" id="A0A2C5XT23"/>
<dbReference type="OrthoDB" id="94039at2759"/>
<comment type="caution">
    <text evidence="1">The sequence shown here is derived from an EMBL/GenBank/DDBJ whole genome shotgun (WGS) entry which is preliminary data.</text>
</comment>
<sequence length="261" mass="29597">MPHTTYFNVYEHVVPGCHVREYPGTTSGQQEDVIRLHVKQYKPWTPPQGAAVTLIAMHGLGFPKARELYEPLWDSLYEESSAHGYSIRGLWMADMAQMGVAFSMRGCNLSFMHPRLFTSLILLDPAFLITEKGETLSQNRNLNKTIQCRDVWKSRAEAAAHVEKAFSSWDPRVRGLMVRDGFRHLPTALYPKLPAGADAERKPVTLTTTKYHVAGMLWRSLSDCRRINGRFVVDRQTHGDLDPRWSEGDAVSFNSAKALQH</sequence>
<reference evidence="1 2" key="1">
    <citation type="submission" date="2017-06" db="EMBL/GenBank/DDBJ databases">
        <title>Ant-infecting Ophiocordyceps genomes reveal a high diversity of potential behavioral manipulation genes and a possible major role for enterotoxins.</title>
        <authorList>
            <person name="De Bekker C."/>
            <person name="Evans H.C."/>
            <person name="Brachmann A."/>
            <person name="Hughes D.P."/>
        </authorList>
    </citation>
    <scope>NUCLEOTIDE SEQUENCE [LARGE SCALE GENOMIC DNA]</scope>
    <source>
        <strain evidence="1 2">Map16</strain>
    </source>
</reference>
<evidence type="ECO:0008006" key="3">
    <source>
        <dbReference type="Google" id="ProtNLM"/>
    </source>
</evidence>
<accession>A0A2C5XT23</accession>
<proteinExistence type="predicted"/>
<keyword evidence="2" id="KW-1185">Reference proteome</keyword>
<protein>
    <recommendedName>
        <fullName evidence="3">AB hydrolase-1 domain-containing protein</fullName>
    </recommendedName>
</protein>
<dbReference type="Proteomes" id="UP000226431">
    <property type="component" value="Unassembled WGS sequence"/>
</dbReference>
<dbReference type="InterPro" id="IPR029058">
    <property type="entry name" value="AB_hydrolase_fold"/>
</dbReference>